<feature type="signal peptide" evidence="9">
    <location>
        <begin position="1"/>
        <end position="25"/>
    </location>
</feature>
<name>A0ABT9WR94_9BACI</name>
<keyword evidence="4 8" id="KW-1133">Transmembrane helix</keyword>
<protein>
    <submittedName>
        <fullName evidence="10">Flagellar protein FliO/FliZ</fullName>
    </submittedName>
</protein>
<evidence type="ECO:0000256" key="1">
    <source>
        <dbReference type="ARBA" id="ARBA00004236"/>
    </source>
</evidence>
<evidence type="ECO:0000256" key="6">
    <source>
        <dbReference type="SAM" id="Coils"/>
    </source>
</evidence>
<accession>A0ABT9WR94</accession>
<dbReference type="Pfam" id="PF04347">
    <property type="entry name" value="FliO"/>
    <property type="match status" value="1"/>
</dbReference>
<evidence type="ECO:0000256" key="5">
    <source>
        <dbReference type="ARBA" id="ARBA00023136"/>
    </source>
</evidence>
<reference evidence="10 11" key="1">
    <citation type="submission" date="2023-07" db="EMBL/GenBank/DDBJ databases">
        <title>Genomic Encyclopedia of Type Strains, Phase IV (KMG-IV): sequencing the most valuable type-strain genomes for metagenomic binning, comparative biology and taxonomic classification.</title>
        <authorList>
            <person name="Goeker M."/>
        </authorList>
    </citation>
    <scope>NUCLEOTIDE SEQUENCE [LARGE SCALE GENOMIC DNA]</scope>
    <source>
        <strain evidence="10 11">DSM 23837</strain>
    </source>
</reference>
<keyword evidence="2" id="KW-1003">Cell membrane</keyword>
<proteinExistence type="predicted"/>
<gene>
    <name evidence="10" type="ORF">J2S08_001646</name>
</gene>
<keyword evidence="9" id="KW-0732">Signal</keyword>
<organism evidence="10 11">
    <name type="scientific">Bacillus chungangensis</name>
    <dbReference type="NCBI Taxonomy" id="587633"/>
    <lineage>
        <taxon>Bacteria</taxon>
        <taxon>Bacillati</taxon>
        <taxon>Bacillota</taxon>
        <taxon>Bacilli</taxon>
        <taxon>Bacillales</taxon>
        <taxon>Bacillaceae</taxon>
        <taxon>Bacillus</taxon>
    </lineage>
</organism>
<comment type="caution">
    <text evidence="10">The sequence shown here is derived from an EMBL/GenBank/DDBJ whole genome shotgun (WGS) entry which is preliminary data.</text>
</comment>
<evidence type="ECO:0000256" key="8">
    <source>
        <dbReference type="SAM" id="Phobius"/>
    </source>
</evidence>
<comment type="subcellular location">
    <subcellularLocation>
        <location evidence="1">Cell membrane</location>
    </subcellularLocation>
</comment>
<feature type="coiled-coil region" evidence="6">
    <location>
        <begin position="192"/>
        <end position="219"/>
    </location>
</feature>
<evidence type="ECO:0000313" key="11">
    <source>
        <dbReference type="Proteomes" id="UP001223586"/>
    </source>
</evidence>
<dbReference type="EMBL" id="JAUSTT010000008">
    <property type="protein sequence ID" value="MDQ0175810.1"/>
    <property type="molecule type" value="Genomic_DNA"/>
</dbReference>
<keyword evidence="10" id="KW-0969">Cilium</keyword>
<feature type="transmembrane region" description="Helical" evidence="8">
    <location>
        <begin position="72"/>
        <end position="90"/>
    </location>
</feature>
<evidence type="ECO:0000256" key="3">
    <source>
        <dbReference type="ARBA" id="ARBA00022692"/>
    </source>
</evidence>
<keyword evidence="11" id="KW-1185">Reference proteome</keyword>
<dbReference type="InterPro" id="IPR022781">
    <property type="entry name" value="Flagellar_biosynth_FliO"/>
</dbReference>
<keyword evidence="10" id="KW-0282">Flagellum</keyword>
<keyword evidence="5 8" id="KW-0472">Membrane</keyword>
<feature type="chain" id="PRO_5046156524" evidence="9">
    <location>
        <begin position="26"/>
        <end position="222"/>
    </location>
</feature>
<feature type="region of interest" description="Disordered" evidence="7">
    <location>
        <begin position="41"/>
        <end position="61"/>
    </location>
</feature>
<keyword evidence="3 8" id="KW-0812">Transmembrane</keyword>
<evidence type="ECO:0000313" key="10">
    <source>
        <dbReference type="EMBL" id="MDQ0175810.1"/>
    </source>
</evidence>
<dbReference type="RefSeq" id="WP_307228435.1">
    <property type="nucleotide sequence ID" value="NZ_JAUSTT010000008.1"/>
</dbReference>
<dbReference type="Proteomes" id="UP001223586">
    <property type="component" value="Unassembled WGS sequence"/>
</dbReference>
<evidence type="ECO:0000256" key="2">
    <source>
        <dbReference type="ARBA" id="ARBA00022475"/>
    </source>
</evidence>
<keyword evidence="10" id="KW-0966">Cell projection</keyword>
<evidence type="ECO:0000256" key="9">
    <source>
        <dbReference type="SAM" id="SignalP"/>
    </source>
</evidence>
<keyword evidence="6" id="KW-0175">Coiled coil</keyword>
<evidence type="ECO:0000256" key="4">
    <source>
        <dbReference type="ARBA" id="ARBA00022989"/>
    </source>
</evidence>
<sequence length="222" mass="25088">MRKALFIMLSCLLSLSMLYGQSAIAHTYAIDKSVKDCLESTEGCDEPAETNESIQPSKEGAASPPGVGLLDVVKMIAALLFVVGLLYFLLKFVNKKSQAYQKSQFIHHFGGTSLGGNRSIQLVRVGNRILIVGVGENVQLLREIDDEEEYKAFLEHYNEQSEQMLQSRDVLTKWLTKRKSPQKTDSSTASFEHQLQEQLTTIKKNRQKAMKEMEQKEQKLDE</sequence>
<evidence type="ECO:0000256" key="7">
    <source>
        <dbReference type="SAM" id="MobiDB-lite"/>
    </source>
</evidence>